<evidence type="ECO:0000313" key="2">
    <source>
        <dbReference type="WBParaSite" id="Gr19_v10_g6176.t1"/>
    </source>
</evidence>
<accession>A0A914I254</accession>
<reference evidence="2" key="1">
    <citation type="submission" date="2022-11" db="UniProtKB">
        <authorList>
            <consortium name="WormBaseParasite"/>
        </authorList>
    </citation>
    <scope>IDENTIFICATION</scope>
</reference>
<name>A0A914I254_GLORO</name>
<proteinExistence type="predicted"/>
<dbReference type="Proteomes" id="UP000887572">
    <property type="component" value="Unplaced"/>
</dbReference>
<dbReference type="AlphaFoldDB" id="A0A914I254"/>
<protein>
    <submittedName>
        <fullName evidence="2">Uncharacterized protein</fullName>
    </submittedName>
</protein>
<organism evidence="1 2">
    <name type="scientific">Globodera rostochiensis</name>
    <name type="common">Golden nematode worm</name>
    <name type="synonym">Heterodera rostochiensis</name>
    <dbReference type="NCBI Taxonomy" id="31243"/>
    <lineage>
        <taxon>Eukaryota</taxon>
        <taxon>Metazoa</taxon>
        <taxon>Ecdysozoa</taxon>
        <taxon>Nematoda</taxon>
        <taxon>Chromadorea</taxon>
        <taxon>Rhabditida</taxon>
        <taxon>Tylenchina</taxon>
        <taxon>Tylenchomorpha</taxon>
        <taxon>Tylenchoidea</taxon>
        <taxon>Heteroderidae</taxon>
        <taxon>Heteroderinae</taxon>
        <taxon>Globodera</taxon>
    </lineage>
</organism>
<sequence>MVAKNPDSVGSDKNTICVNCHCCFPSLQCFCCPFSEKRRRRAACRSAFCSIFNTMLITVLIKLPKIEQKSVG</sequence>
<dbReference type="WBParaSite" id="Gr19_v10_g6176.t1">
    <property type="protein sequence ID" value="Gr19_v10_g6176.t1"/>
    <property type="gene ID" value="Gr19_v10_g6176"/>
</dbReference>
<keyword evidence="1" id="KW-1185">Reference proteome</keyword>
<evidence type="ECO:0000313" key="1">
    <source>
        <dbReference type="Proteomes" id="UP000887572"/>
    </source>
</evidence>